<name>A0A382GVE9_9ZZZZ</name>
<dbReference type="EMBL" id="UINC01057605">
    <property type="protein sequence ID" value="SVB78939.1"/>
    <property type="molecule type" value="Genomic_DNA"/>
</dbReference>
<evidence type="ECO:0000313" key="1">
    <source>
        <dbReference type="EMBL" id="SVB78939.1"/>
    </source>
</evidence>
<organism evidence="1">
    <name type="scientific">marine metagenome</name>
    <dbReference type="NCBI Taxonomy" id="408172"/>
    <lineage>
        <taxon>unclassified sequences</taxon>
        <taxon>metagenomes</taxon>
        <taxon>ecological metagenomes</taxon>
    </lineage>
</organism>
<proteinExistence type="predicted"/>
<dbReference type="AlphaFoldDB" id="A0A382GVE9"/>
<accession>A0A382GVE9</accession>
<reference evidence="1" key="1">
    <citation type="submission" date="2018-05" db="EMBL/GenBank/DDBJ databases">
        <authorList>
            <person name="Lanie J.A."/>
            <person name="Ng W.-L."/>
            <person name="Kazmierczak K.M."/>
            <person name="Andrzejewski T.M."/>
            <person name="Davidsen T.M."/>
            <person name="Wayne K.J."/>
            <person name="Tettelin H."/>
            <person name="Glass J.I."/>
            <person name="Rusch D."/>
            <person name="Podicherti R."/>
            <person name="Tsui H.-C.T."/>
            <person name="Winkler M.E."/>
        </authorList>
    </citation>
    <scope>NUCLEOTIDE SEQUENCE</scope>
</reference>
<sequence length="34" mass="3977">MVQKQPQTDQLKKFSVVISLKTISNQFKKLNNNK</sequence>
<gene>
    <name evidence="1" type="ORF">METZ01_LOCUS231793</name>
</gene>
<protein>
    <submittedName>
        <fullName evidence="1">Uncharacterized protein</fullName>
    </submittedName>
</protein>